<proteinExistence type="predicted"/>
<organism evidence="1 2">
    <name type="scientific">Photinus pyralis</name>
    <name type="common">Common eastern firefly</name>
    <name type="synonym">Lampyris pyralis</name>
    <dbReference type="NCBI Taxonomy" id="7054"/>
    <lineage>
        <taxon>Eukaryota</taxon>
        <taxon>Metazoa</taxon>
        <taxon>Ecdysozoa</taxon>
        <taxon>Arthropoda</taxon>
        <taxon>Hexapoda</taxon>
        <taxon>Insecta</taxon>
        <taxon>Pterygota</taxon>
        <taxon>Neoptera</taxon>
        <taxon>Endopterygota</taxon>
        <taxon>Coleoptera</taxon>
        <taxon>Polyphaga</taxon>
        <taxon>Elateriformia</taxon>
        <taxon>Elateroidea</taxon>
        <taxon>Lampyridae</taxon>
        <taxon>Lampyrinae</taxon>
        <taxon>Photinus</taxon>
    </lineage>
</organism>
<protein>
    <submittedName>
        <fullName evidence="1">Uncharacterized protein</fullName>
    </submittedName>
</protein>
<sequence>MVHFPWDTYMQKYTPTSVPVFDYQSVFLCGKKLARKIRFGLAASQLCESIPCTCSDLCSLLFEIARVRHYFTKSVEMSINVFAKKKSQFFSATKKYENHPLVTTPIKNNRYHGTMHFIYILVLCFRSLTS</sequence>
<reference evidence="1 2" key="1">
    <citation type="journal article" date="2018" name="Elife">
        <title>Firefly genomes illuminate parallel origins of bioluminescence in beetles.</title>
        <authorList>
            <person name="Fallon T.R."/>
            <person name="Lower S.E."/>
            <person name="Chang C.H."/>
            <person name="Bessho-Uehara M."/>
            <person name="Martin G.J."/>
            <person name="Bewick A.J."/>
            <person name="Behringer M."/>
            <person name="Debat H.J."/>
            <person name="Wong I."/>
            <person name="Day J.C."/>
            <person name="Suvorov A."/>
            <person name="Silva C.J."/>
            <person name="Stanger-Hall K.F."/>
            <person name="Hall D.W."/>
            <person name="Schmitz R.J."/>
            <person name="Nelson D.R."/>
            <person name="Lewis S.M."/>
            <person name="Shigenobu S."/>
            <person name="Bybee S.M."/>
            <person name="Larracuente A.M."/>
            <person name="Oba Y."/>
            <person name="Weng J.K."/>
        </authorList>
    </citation>
    <scope>NUCLEOTIDE SEQUENCE [LARGE SCALE GENOMIC DNA]</scope>
    <source>
        <strain evidence="1">1611_PpyrPB1</strain>
        <tissue evidence="1">Whole body</tissue>
    </source>
</reference>
<gene>
    <name evidence="1" type="ORF">PPYR_00248</name>
</gene>
<evidence type="ECO:0000313" key="1">
    <source>
        <dbReference type="EMBL" id="KAB0803278.1"/>
    </source>
</evidence>
<evidence type="ECO:0000313" key="2">
    <source>
        <dbReference type="Proteomes" id="UP000327044"/>
    </source>
</evidence>
<keyword evidence="2" id="KW-1185">Reference proteome</keyword>
<dbReference type="AlphaFoldDB" id="A0A5N4B181"/>
<dbReference type="InParanoid" id="A0A5N4B181"/>
<name>A0A5N4B181_PHOPY</name>
<accession>A0A5N4B181</accession>
<comment type="caution">
    <text evidence="1">The sequence shown here is derived from an EMBL/GenBank/DDBJ whole genome shotgun (WGS) entry which is preliminary data.</text>
</comment>
<dbReference type="Proteomes" id="UP000327044">
    <property type="component" value="Unassembled WGS sequence"/>
</dbReference>
<dbReference type="EMBL" id="VVIM01000001">
    <property type="protein sequence ID" value="KAB0803278.1"/>
    <property type="molecule type" value="Genomic_DNA"/>
</dbReference>